<sequence length="148" mass="16939">MLLTIAVLAVFTADICCENSTLHNYKGTDDIRQEGNCTAVSALDKGCARVLIFVPEMKSTFEWINENWIVKPRWDDEIAVEALEEALKQNTTQADYKIVRTERFDKDSRSETTMAEKVEVALALVCPFWMEEESSLISRLLRQSREKS</sequence>
<dbReference type="Proteomes" id="UP001331761">
    <property type="component" value="Unassembled WGS sequence"/>
</dbReference>
<name>A0AAN8EVS3_TRICO</name>
<dbReference type="EMBL" id="WIXE01025493">
    <property type="protein sequence ID" value="KAK5964674.1"/>
    <property type="molecule type" value="Genomic_DNA"/>
</dbReference>
<accession>A0AAN8EVS3</accession>
<evidence type="ECO:0000256" key="1">
    <source>
        <dbReference type="SAM" id="SignalP"/>
    </source>
</evidence>
<dbReference type="AlphaFoldDB" id="A0AAN8EVS3"/>
<proteinExistence type="predicted"/>
<evidence type="ECO:0000313" key="2">
    <source>
        <dbReference type="EMBL" id="KAK5964674.1"/>
    </source>
</evidence>
<feature type="signal peptide" evidence="1">
    <location>
        <begin position="1"/>
        <end position="17"/>
    </location>
</feature>
<feature type="chain" id="PRO_5042866064" evidence="1">
    <location>
        <begin position="18"/>
        <end position="148"/>
    </location>
</feature>
<keyword evidence="3" id="KW-1185">Reference proteome</keyword>
<organism evidence="2 3">
    <name type="scientific">Trichostrongylus colubriformis</name>
    <name type="common">Black scour worm</name>
    <dbReference type="NCBI Taxonomy" id="6319"/>
    <lineage>
        <taxon>Eukaryota</taxon>
        <taxon>Metazoa</taxon>
        <taxon>Ecdysozoa</taxon>
        <taxon>Nematoda</taxon>
        <taxon>Chromadorea</taxon>
        <taxon>Rhabditida</taxon>
        <taxon>Rhabditina</taxon>
        <taxon>Rhabditomorpha</taxon>
        <taxon>Strongyloidea</taxon>
        <taxon>Trichostrongylidae</taxon>
        <taxon>Trichostrongylus</taxon>
    </lineage>
</organism>
<comment type="caution">
    <text evidence="2">The sequence shown here is derived from an EMBL/GenBank/DDBJ whole genome shotgun (WGS) entry which is preliminary data.</text>
</comment>
<feature type="non-terminal residue" evidence="2">
    <location>
        <position position="148"/>
    </location>
</feature>
<protein>
    <submittedName>
        <fullName evidence="2">Uncharacterized protein</fullName>
    </submittedName>
</protein>
<keyword evidence="1" id="KW-0732">Signal</keyword>
<reference evidence="2 3" key="1">
    <citation type="submission" date="2019-10" db="EMBL/GenBank/DDBJ databases">
        <title>Assembly and Annotation for the nematode Trichostrongylus colubriformis.</title>
        <authorList>
            <person name="Martin J."/>
        </authorList>
    </citation>
    <scope>NUCLEOTIDE SEQUENCE [LARGE SCALE GENOMIC DNA]</scope>
    <source>
        <strain evidence="2">G859</strain>
        <tissue evidence="2">Whole worm</tissue>
    </source>
</reference>
<gene>
    <name evidence="2" type="ORF">GCK32_014595</name>
</gene>
<evidence type="ECO:0000313" key="3">
    <source>
        <dbReference type="Proteomes" id="UP001331761"/>
    </source>
</evidence>